<dbReference type="Proteomes" id="UP000321933">
    <property type="component" value="Unassembled WGS sequence"/>
</dbReference>
<proteinExistence type="predicted"/>
<evidence type="ECO:0000313" key="1">
    <source>
        <dbReference type="EMBL" id="TXS91027.1"/>
    </source>
</evidence>
<dbReference type="OrthoDB" id="5487683at2"/>
<keyword evidence="2" id="KW-1185">Reference proteome</keyword>
<dbReference type="AlphaFoldDB" id="A0A5C8ZU92"/>
<organism evidence="1 2">
    <name type="scientific">Parahaliea aestuarii</name>
    <dbReference type="NCBI Taxonomy" id="1852021"/>
    <lineage>
        <taxon>Bacteria</taxon>
        <taxon>Pseudomonadati</taxon>
        <taxon>Pseudomonadota</taxon>
        <taxon>Gammaproteobacteria</taxon>
        <taxon>Cellvibrionales</taxon>
        <taxon>Halieaceae</taxon>
        <taxon>Parahaliea</taxon>
    </lineage>
</organism>
<dbReference type="RefSeq" id="WP_148064683.1">
    <property type="nucleotide sequence ID" value="NZ_VRYZ01000005.1"/>
</dbReference>
<accession>A0A5C8ZU92</accession>
<comment type="caution">
    <text evidence="1">The sequence shown here is derived from an EMBL/GenBank/DDBJ whole genome shotgun (WGS) entry which is preliminary data.</text>
</comment>
<sequence>MPEQAATWPAPVGSVTLQRSAPPADSEAIDIGLAVFDPGLTEDVTSHGTRGIFPEIRRAEVRYLPVLLRQALVDSGAWGVVRVLPEPDDSAELQVSATILHSDGQRLALQVSASDATGRQWLQGVYTDVTGAADYPVPAGGDPFADLYRQIANDLLAVKRSLTAAEIKAIGDVGELRYAASLAPDAFAGYLGRDEAGHYRVQRLPAQGDPMMARVQRIRDQEYRFIDTVDEQYVDLVEDMRPTYDLWRQYGREQAEYMQDYQQRLQDRDSAGRRGSFAALQQSYNTFRWSKVQQQDLRELAQGFDNEVSPTVLDVSGRVFRLSGSLESQYSEWQGILRQIFALETGLPAAPEGQ</sequence>
<reference evidence="1 2" key="1">
    <citation type="submission" date="2019-08" db="EMBL/GenBank/DDBJ databases">
        <title>Parahaliea maris sp. nov., isolated from the surface seawater.</title>
        <authorList>
            <person name="Liu Y."/>
        </authorList>
    </citation>
    <scope>NUCLEOTIDE SEQUENCE [LARGE SCALE GENOMIC DNA]</scope>
    <source>
        <strain evidence="1 2">S2-26</strain>
    </source>
</reference>
<dbReference type="EMBL" id="VRYZ01000005">
    <property type="protein sequence ID" value="TXS91027.1"/>
    <property type="molecule type" value="Genomic_DNA"/>
</dbReference>
<protein>
    <submittedName>
        <fullName evidence="1">Uncharacterized protein</fullName>
    </submittedName>
</protein>
<evidence type="ECO:0000313" key="2">
    <source>
        <dbReference type="Proteomes" id="UP000321933"/>
    </source>
</evidence>
<name>A0A5C8ZU92_9GAMM</name>
<gene>
    <name evidence="1" type="ORF">FVW59_12510</name>
</gene>